<evidence type="ECO:0000313" key="2">
    <source>
        <dbReference type="EMBL" id="MQO03287.1"/>
    </source>
</evidence>
<feature type="transmembrane region" description="Helical" evidence="1">
    <location>
        <begin position="38"/>
        <end position="55"/>
    </location>
</feature>
<feature type="transmembrane region" description="Helical" evidence="1">
    <location>
        <begin position="189"/>
        <end position="219"/>
    </location>
</feature>
<keyword evidence="1" id="KW-0472">Membrane</keyword>
<dbReference type="RefSeq" id="WP_153087790.1">
    <property type="nucleotide sequence ID" value="NZ_JAHRGK010000035.1"/>
</dbReference>
<keyword evidence="1" id="KW-1133">Transmembrane helix</keyword>
<feature type="transmembrane region" description="Helical" evidence="1">
    <location>
        <begin position="9"/>
        <end position="26"/>
    </location>
</feature>
<dbReference type="AlphaFoldDB" id="A0AB35ZDP4"/>
<feature type="transmembrane region" description="Helical" evidence="1">
    <location>
        <begin position="352"/>
        <end position="385"/>
    </location>
</feature>
<feature type="transmembrane region" description="Helical" evidence="1">
    <location>
        <begin position="67"/>
        <end position="86"/>
    </location>
</feature>
<sequence length="402" mass="46239">MVQITKKSNIFWLLWMCCGLGLEGYIPKPIRPELSEAMWKGVSLVVIFIFCIFNFKKKPFKTGIDRSFTYIVASIFISIGMAYIYHDQTIDIGFRASSVYLIFVTFFVLKRSTINKQEILVAIMIMGCLQIITSVCALLTMPDPIFGSVEVDEGRGGFRLRVGSFEWLLVILCYSCNQWLILKKPNYKYLVIFSFWATFVSLTRQYMAISSLVLLFYILRGKSKFIKVLAICAFLGAATYVYNSEIGQSIVEMTIKQRDDSAYKEEDVRIWDLKYFLDKGQEDVLTYLFGNGVYSAKDSRLGRILGKHNCYPADVGMAGYIFYFGLFSFAALLYVCYYSIRIRKSKEDSFLNVFIVAFLMCSVIAGSIVYASSLFILILMIYYILISKNNIYDRNSHIKFQQ</sequence>
<name>A0AB35ZDP4_9BACT</name>
<comment type="caution">
    <text evidence="2">The sequence shown here is derived from an EMBL/GenBank/DDBJ whole genome shotgun (WGS) entry which is preliminary data.</text>
</comment>
<reference evidence="3" key="1">
    <citation type="submission" date="2019-09" db="EMBL/GenBank/DDBJ databases">
        <title>Distinct polysaccharide growth profiles of human intestinal Prevotella copri isolates.</title>
        <authorList>
            <person name="Fehlner-Peach H."/>
            <person name="Magnabosco C."/>
            <person name="Raghavan V."/>
            <person name="Scher J.U."/>
            <person name="Tett A."/>
            <person name="Cox L.M."/>
            <person name="Gottsegen C."/>
            <person name="Watters A."/>
            <person name="Wiltshire- Gordon J.D."/>
            <person name="Segata N."/>
            <person name="Bonneau R."/>
            <person name="Littman D.R."/>
        </authorList>
    </citation>
    <scope>NUCLEOTIDE SEQUENCE [LARGE SCALE GENOMIC DNA]</scope>
    <source>
        <strain evidence="3">iAK279</strain>
    </source>
</reference>
<dbReference type="EMBL" id="VZBT01000038">
    <property type="protein sequence ID" value="MQO03287.1"/>
    <property type="molecule type" value="Genomic_DNA"/>
</dbReference>
<keyword evidence="1" id="KW-0812">Transmembrane</keyword>
<evidence type="ECO:0000256" key="1">
    <source>
        <dbReference type="SAM" id="Phobius"/>
    </source>
</evidence>
<feature type="transmembrane region" description="Helical" evidence="1">
    <location>
        <begin position="121"/>
        <end position="142"/>
    </location>
</feature>
<feature type="transmembrane region" description="Helical" evidence="1">
    <location>
        <begin position="320"/>
        <end position="340"/>
    </location>
</feature>
<gene>
    <name evidence="2" type="ORF">F7D62_04005</name>
</gene>
<organism evidence="2 3">
    <name type="scientific">Segatella copri</name>
    <dbReference type="NCBI Taxonomy" id="165179"/>
    <lineage>
        <taxon>Bacteria</taxon>
        <taxon>Pseudomonadati</taxon>
        <taxon>Bacteroidota</taxon>
        <taxon>Bacteroidia</taxon>
        <taxon>Bacteroidales</taxon>
        <taxon>Prevotellaceae</taxon>
        <taxon>Segatella</taxon>
    </lineage>
</organism>
<dbReference type="Proteomes" id="UP000390763">
    <property type="component" value="Unassembled WGS sequence"/>
</dbReference>
<proteinExistence type="predicted"/>
<feature type="transmembrane region" description="Helical" evidence="1">
    <location>
        <begin position="225"/>
        <end position="243"/>
    </location>
</feature>
<evidence type="ECO:0000313" key="3">
    <source>
        <dbReference type="Proteomes" id="UP000390763"/>
    </source>
</evidence>
<evidence type="ECO:0008006" key="4">
    <source>
        <dbReference type="Google" id="ProtNLM"/>
    </source>
</evidence>
<feature type="transmembrane region" description="Helical" evidence="1">
    <location>
        <begin position="92"/>
        <end position="109"/>
    </location>
</feature>
<accession>A0AB35ZDP4</accession>
<protein>
    <recommendedName>
        <fullName evidence="4">O-antigen ligase</fullName>
    </recommendedName>
</protein>